<reference evidence="1" key="1">
    <citation type="submission" date="2020-04" db="EMBL/GenBank/DDBJ databases">
        <authorList>
            <person name="Alioto T."/>
            <person name="Alioto T."/>
            <person name="Gomez Garrido J."/>
        </authorList>
    </citation>
    <scope>NUCLEOTIDE SEQUENCE</scope>
    <source>
        <strain evidence="1">A484AB</strain>
    </source>
</reference>
<keyword evidence="2" id="KW-1185">Reference proteome</keyword>
<gene>
    <name evidence="1" type="ORF">PACLA_8A012524</name>
</gene>
<accession>A0A6S7K1W8</accession>
<proteinExistence type="predicted"/>
<comment type="caution">
    <text evidence="1">The sequence shown here is derived from an EMBL/GenBank/DDBJ whole genome shotgun (WGS) entry which is preliminary data.</text>
</comment>
<protein>
    <submittedName>
        <fullName evidence="1">Uncharacterized protein</fullName>
    </submittedName>
</protein>
<dbReference type="EMBL" id="CACRXK020023066">
    <property type="protein sequence ID" value="CAB4037418.1"/>
    <property type="molecule type" value="Genomic_DNA"/>
</dbReference>
<organism evidence="1 2">
    <name type="scientific">Paramuricea clavata</name>
    <name type="common">Red gorgonian</name>
    <name type="synonym">Violescent sea-whip</name>
    <dbReference type="NCBI Taxonomy" id="317549"/>
    <lineage>
        <taxon>Eukaryota</taxon>
        <taxon>Metazoa</taxon>
        <taxon>Cnidaria</taxon>
        <taxon>Anthozoa</taxon>
        <taxon>Octocorallia</taxon>
        <taxon>Malacalcyonacea</taxon>
        <taxon>Plexauridae</taxon>
        <taxon>Paramuricea</taxon>
    </lineage>
</organism>
<dbReference type="OrthoDB" id="5983459at2759"/>
<evidence type="ECO:0000313" key="1">
    <source>
        <dbReference type="EMBL" id="CAB4037418.1"/>
    </source>
</evidence>
<evidence type="ECO:0000313" key="2">
    <source>
        <dbReference type="Proteomes" id="UP001152795"/>
    </source>
</evidence>
<dbReference type="Proteomes" id="UP001152795">
    <property type="component" value="Unassembled WGS sequence"/>
</dbReference>
<dbReference type="AlphaFoldDB" id="A0A6S7K1W8"/>
<sequence>MAYTPIECYLGDLPDTSGSCCAKEYGLPGDVAVTAKEILVYLWVTTKGDEQFHRYYYQIETSDGKHSYPQFMNVAATEDIVLNSSNLWLPVFKDQRKVKVTLTDAEKSDKSKKGKCIAHKRRIKQRRNDGTEEDIDAHSQIFVIGYR</sequence>
<name>A0A6S7K1W8_PARCT</name>